<dbReference type="InterPro" id="IPR009430">
    <property type="entry name" value="GvpL/GvpF"/>
</dbReference>
<dbReference type="GO" id="GO:0031411">
    <property type="term" value="C:gas vesicle"/>
    <property type="evidence" value="ECO:0007669"/>
    <property type="project" value="UniProtKB-SubCell"/>
</dbReference>
<dbReference type="PANTHER" id="PTHR36852:SF1">
    <property type="entry name" value="PROTEIN GVPL 2"/>
    <property type="match status" value="1"/>
</dbReference>
<reference evidence="4 5" key="2">
    <citation type="submission" date="2020-04" db="EMBL/GenBank/DDBJ databases">
        <authorList>
            <person name="Fomenkov A."/>
            <person name="Anton B.P."/>
            <person name="Roberts R.J."/>
        </authorList>
    </citation>
    <scope>NUCLEOTIDE SEQUENCE [LARGE SCALE GENOMIC DNA]</scope>
    <source>
        <strain evidence="4 5">S2</strain>
    </source>
</reference>
<evidence type="ECO:0000256" key="1">
    <source>
        <dbReference type="ARBA" id="ARBA00022987"/>
    </source>
</evidence>
<protein>
    <submittedName>
        <fullName evidence="4">Uncharacterized protein</fullName>
    </submittedName>
</protein>
<dbReference type="PANTHER" id="PTHR36852">
    <property type="entry name" value="PROTEIN GVPL 2"/>
    <property type="match status" value="1"/>
</dbReference>
<evidence type="ECO:0000256" key="2">
    <source>
        <dbReference type="ARBA" id="ARBA00035108"/>
    </source>
</evidence>
<dbReference type="Proteomes" id="UP000501868">
    <property type="component" value="Chromosome"/>
</dbReference>
<dbReference type="GO" id="GO:0031412">
    <property type="term" value="P:gas vesicle organization"/>
    <property type="evidence" value="ECO:0007669"/>
    <property type="project" value="InterPro"/>
</dbReference>
<sequence>MSHTKVGTDFLYLYGVILTEELEKSDIPSILGIDQKIVTTKVNNQIAAVITPVNAQYFSQEQIDQQLKDAEWLKEKAFHHHEIISIIHQHFTVLPMSFCTIFQNESNLENLFDVQYDVIFQKLLSLKSQQEWNLKVFCNNEKALSFILQHNEAVLDLREKLALMPKGKQFLMKKKLEHLITSELEVEQSNWWSKIQQHVTSVVSEINLRRNWGREVTERKEEMIVNCDFLIEQSKSEEFMSRVIELEKLFERLGCTFQVTGPWPPYHFSKMAKEIL</sequence>
<organism evidence="4 5">
    <name type="scientific">Priestia megaterium</name>
    <name type="common">Bacillus megaterium</name>
    <dbReference type="NCBI Taxonomy" id="1404"/>
    <lineage>
        <taxon>Bacteria</taxon>
        <taxon>Bacillati</taxon>
        <taxon>Bacillota</taxon>
        <taxon>Bacilli</taxon>
        <taxon>Bacillales</taxon>
        <taxon>Bacillaceae</taxon>
        <taxon>Priestia</taxon>
    </lineage>
</organism>
<dbReference type="EMBL" id="CP051128">
    <property type="protein sequence ID" value="QIZ08015.1"/>
    <property type="molecule type" value="Genomic_DNA"/>
</dbReference>
<keyword evidence="1" id="KW-0304">Gas vesicle</keyword>
<name>A0A6H1P3H8_PRIMG</name>
<dbReference type="Pfam" id="PF06386">
    <property type="entry name" value="GvpL_GvpF"/>
    <property type="match status" value="1"/>
</dbReference>
<comment type="subcellular location">
    <subcellularLocation>
        <location evidence="2">Gas vesicle</location>
    </subcellularLocation>
</comment>
<accession>A0A6H1P3H8</accession>
<comment type="similarity">
    <text evidence="3">Belongs to the gas vesicle GvpF/GvpL family.</text>
</comment>
<dbReference type="AlphaFoldDB" id="A0A6H1P3H8"/>
<proteinExistence type="inferred from homology"/>
<gene>
    <name evidence="4" type="ORF">HFZ78_15805</name>
</gene>
<evidence type="ECO:0000256" key="3">
    <source>
        <dbReference type="ARBA" id="ARBA00035643"/>
    </source>
</evidence>
<evidence type="ECO:0000313" key="4">
    <source>
        <dbReference type="EMBL" id="QIZ08015.1"/>
    </source>
</evidence>
<reference evidence="4 5" key="1">
    <citation type="submission" date="2020-04" db="EMBL/GenBank/DDBJ databases">
        <title>Genome-Wide Identification of 5-Methylcytosine Sites in Bacterial Genomes By High-Throughput Sequencing of MspJI Restriction Fragments.</title>
        <authorList>
            <person name="Wu V."/>
        </authorList>
    </citation>
    <scope>NUCLEOTIDE SEQUENCE [LARGE SCALE GENOMIC DNA]</scope>
    <source>
        <strain evidence="4 5">S2</strain>
    </source>
</reference>
<evidence type="ECO:0000313" key="5">
    <source>
        <dbReference type="Proteomes" id="UP000501868"/>
    </source>
</evidence>